<gene>
    <name evidence="1" type="ORF">OA50_01262</name>
</gene>
<dbReference type="EMBL" id="JSUQ01000004">
    <property type="protein sequence ID" value="KHQ54034.1"/>
    <property type="molecule type" value="Genomic_DNA"/>
</dbReference>
<sequence length="106" mass="11842">MQDQMFGVVLWADASDSKAVIWCEDHGNLAYYTAAEQNLHDCLDLDAGDLIQFDLREERDVRRARNLRRVDAGFAPAIVHELKTRGPAKTAPTGNVVSFPEARRAS</sequence>
<dbReference type="STRING" id="561184.SAMN05216376_101562"/>
<name>A0A0B3SU95_9RHOB</name>
<reference evidence="1 2" key="1">
    <citation type="submission" date="2014-10" db="EMBL/GenBank/DDBJ databases">
        <title>Genome sequence of Ponticoccus sp. strain UMTAT08 isolated from clonal culture of toxic dinoflagellate Alexandrium tamiyavanichii.</title>
        <authorList>
            <person name="Gan H.Y."/>
            <person name="Muhd D.-D."/>
            <person name="Mohd Noor M.E."/>
            <person name="Yeong Y.S."/>
            <person name="Usup G."/>
        </authorList>
    </citation>
    <scope>NUCLEOTIDE SEQUENCE [LARGE SCALE GENOMIC DNA]</scope>
    <source>
        <strain evidence="1 2">UMTAT08</strain>
    </source>
</reference>
<keyword evidence="2" id="KW-1185">Reference proteome</keyword>
<protein>
    <submittedName>
        <fullName evidence="1">Uncharacterized protein</fullName>
    </submittedName>
</protein>
<evidence type="ECO:0000313" key="1">
    <source>
        <dbReference type="EMBL" id="KHQ54034.1"/>
    </source>
</evidence>
<dbReference type="RefSeq" id="WP_069086674.1">
    <property type="nucleotide sequence ID" value="NZ_AP022337.1"/>
</dbReference>
<dbReference type="GeneID" id="66498981"/>
<dbReference type="OrthoDB" id="7868545at2"/>
<organism evidence="1 2">
    <name type="scientific">Mameliella alba</name>
    <dbReference type="NCBI Taxonomy" id="561184"/>
    <lineage>
        <taxon>Bacteria</taxon>
        <taxon>Pseudomonadati</taxon>
        <taxon>Pseudomonadota</taxon>
        <taxon>Alphaproteobacteria</taxon>
        <taxon>Rhodobacterales</taxon>
        <taxon>Roseobacteraceae</taxon>
        <taxon>Mameliella</taxon>
    </lineage>
</organism>
<proteinExistence type="predicted"/>
<dbReference type="Proteomes" id="UP000030960">
    <property type="component" value="Unassembled WGS sequence"/>
</dbReference>
<accession>A0A0B3SU95</accession>
<evidence type="ECO:0000313" key="2">
    <source>
        <dbReference type="Proteomes" id="UP000030960"/>
    </source>
</evidence>
<comment type="caution">
    <text evidence="1">The sequence shown here is derived from an EMBL/GenBank/DDBJ whole genome shotgun (WGS) entry which is preliminary data.</text>
</comment>
<dbReference type="PATRIC" id="fig|1515334.3.peg.1262"/>
<dbReference type="AlphaFoldDB" id="A0A0B3SU95"/>